<dbReference type="Proteomes" id="UP001153714">
    <property type="component" value="Chromosome 15"/>
</dbReference>
<organism evidence="1 2">
    <name type="scientific">Diatraea saccharalis</name>
    <name type="common">sugarcane borer</name>
    <dbReference type="NCBI Taxonomy" id="40085"/>
    <lineage>
        <taxon>Eukaryota</taxon>
        <taxon>Metazoa</taxon>
        <taxon>Ecdysozoa</taxon>
        <taxon>Arthropoda</taxon>
        <taxon>Hexapoda</taxon>
        <taxon>Insecta</taxon>
        <taxon>Pterygota</taxon>
        <taxon>Neoptera</taxon>
        <taxon>Endopterygota</taxon>
        <taxon>Lepidoptera</taxon>
        <taxon>Glossata</taxon>
        <taxon>Ditrysia</taxon>
        <taxon>Pyraloidea</taxon>
        <taxon>Crambidae</taxon>
        <taxon>Crambinae</taxon>
        <taxon>Diatraea</taxon>
    </lineage>
</organism>
<accession>A0A9N9QZ98</accession>
<gene>
    <name evidence="1" type="ORF">DIATSA_LOCUS4290</name>
</gene>
<dbReference type="OrthoDB" id="10013535at2759"/>
<keyword evidence="2" id="KW-1185">Reference proteome</keyword>
<evidence type="ECO:0000313" key="1">
    <source>
        <dbReference type="EMBL" id="CAG9786329.1"/>
    </source>
</evidence>
<dbReference type="Pfam" id="PF12494">
    <property type="entry name" value="DUF3695"/>
    <property type="match status" value="1"/>
</dbReference>
<name>A0A9N9QZ98_9NEOP</name>
<proteinExistence type="predicted"/>
<protein>
    <submittedName>
        <fullName evidence="1">Uncharacterized protein</fullName>
    </submittedName>
</protein>
<dbReference type="InterPro" id="IPR022179">
    <property type="entry name" value="CFAP276"/>
</dbReference>
<dbReference type="AlphaFoldDB" id="A0A9N9QZ98"/>
<sequence length="165" mass="18697">MTMSKVIRVRNKKLLPDLSKEGELTKDIVLSTKEKHGCPTGSRLFSHHTLASVRKISFFHPFFLPNDSLDLTLTTTYNQSTELFADKEDLHLQPETIGCETWRRIRNTVDKPSPDQIFTGHPLRRGGIKEHRSPFSVKLMNSGVHSSQTNPGYSRQPAGGAIFFY</sequence>
<reference evidence="1" key="2">
    <citation type="submission" date="2022-10" db="EMBL/GenBank/DDBJ databases">
        <authorList>
            <consortium name="ENA_rothamsted_submissions"/>
            <consortium name="culmorum"/>
            <person name="King R."/>
        </authorList>
    </citation>
    <scope>NUCLEOTIDE SEQUENCE</scope>
</reference>
<evidence type="ECO:0000313" key="2">
    <source>
        <dbReference type="Proteomes" id="UP001153714"/>
    </source>
</evidence>
<reference evidence="1" key="1">
    <citation type="submission" date="2021-12" db="EMBL/GenBank/DDBJ databases">
        <authorList>
            <person name="King R."/>
        </authorList>
    </citation>
    <scope>NUCLEOTIDE SEQUENCE</scope>
</reference>
<dbReference type="EMBL" id="OU893346">
    <property type="protein sequence ID" value="CAG9786329.1"/>
    <property type="molecule type" value="Genomic_DNA"/>
</dbReference>